<dbReference type="RefSeq" id="XP_022661723.1">
    <property type="nucleotide sequence ID" value="XM_022805988.1"/>
</dbReference>
<dbReference type="EnsemblMetazoa" id="XM_022805983">
    <property type="protein sequence ID" value="XP_022661718"/>
    <property type="gene ID" value="LOC111250594"/>
</dbReference>
<feature type="compositionally biased region" description="Pro residues" evidence="3">
    <location>
        <begin position="44"/>
        <end position="54"/>
    </location>
</feature>
<dbReference type="OMA" id="YKYADST"/>
<feature type="compositionally biased region" description="Basic and acidic residues" evidence="3">
    <location>
        <begin position="142"/>
        <end position="153"/>
    </location>
</feature>
<feature type="domain" description="Dynamin-type G" evidence="4">
    <location>
        <begin position="488"/>
        <end position="722"/>
    </location>
</feature>
<dbReference type="PROSITE" id="PS51718">
    <property type="entry name" value="G_DYNAMIN_2"/>
    <property type="match status" value="1"/>
</dbReference>
<dbReference type="InParanoid" id="A0A7M7MAE3"/>
<feature type="compositionally biased region" description="Acidic residues" evidence="3">
    <location>
        <begin position="196"/>
        <end position="220"/>
    </location>
</feature>
<dbReference type="AlphaFoldDB" id="A0A7M7MAE3"/>
<feature type="compositionally biased region" description="Acidic residues" evidence="3">
    <location>
        <begin position="154"/>
        <end position="189"/>
    </location>
</feature>
<dbReference type="KEGG" id="vde:111250594"/>
<organism evidence="5 6">
    <name type="scientific">Varroa destructor</name>
    <name type="common">Honeybee mite</name>
    <dbReference type="NCBI Taxonomy" id="109461"/>
    <lineage>
        <taxon>Eukaryota</taxon>
        <taxon>Metazoa</taxon>
        <taxon>Ecdysozoa</taxon>
        <taxon>Arthropoda</taxon>
        <taxon>Chelicerata</taxon>
        <taxon>Arachnida</taxon>
        <taxon>Acari</taxon>
        <taxon>Parasitiformes</taxon>
        <taxon>Mesostigmata</taxon>
        <taxon>Gamasina</taxon>
        <taxon>Dermanyssoidea</taxon>
        <taxon>Varroidae</taxon>
        <taxon>Varroa</taxon>
    </lineage>
</organism>
<reference evidence="5" key="1">
    <citation type="submission" date="2021-01" db="UniProtKB">
        <authorList>
            <consortium name="EnsemblMetazoa"/>
        </authorList>
    </citation>
    <scope>IDENTIFICATION</scope>
</reference>
<dbReference type="RefSeq" id="XP_022661718.1">
    <property type="nucleotide sequence ID" value="XM_022805983.1"/>
</dbReference>
<feature type="region of interest" description="Disordered" evidence="3">
    <location>
        <begin position="1"/>
        <end position="414"/>
    </location>
</feature>
<feature type="compositionally biased region" description="Acidic residues" evidence="3">
    <location>
        <begin position="244"/>
        <end position="394"/>
    </location>
</feature>
<keyword evidence="6" id="KW-1185">Reference proteome</keyword>
<proteinExistence type="predicted"/>
<dbReference type="InterPro" id="IPR045063">
    <property type="entry name" value="Dynamin_N"/>
</dbReference>
<dbReference type="EnsemblMetazoa" id="XM_022805988">
    <property type="protein sequence ID" value="XP_022661723"/>
    <property type="gene ID" value="LOC111250594"/>
</dbReference>
<protein>
    <recommendedName>
        <fullName evidence="4">Dynamin-type G domain-containing protein</fullName>
    </recommendedName>
</protein>
<dbReference type="EnsemblMetazoa" id="XM_022805979">
    <property type="protein sequence ID" value="XP_022661714"/>
    <property type="gene ID" value="LOC111250594"/>
</dbReference>
<evidence type="ECO:0000256" key="1">
    <source>
        <dbReference type="ARBA" id="ARBA00004184"/>
    </source>
</evidence>
<keyword evidence="2" id="KW-0472">Membrane</keyword>
<dbReference type="PANTHER" id="PTHR43681:SF1">
    <property type="entry name" value="SARCALUMENIN"/>
    <property type="match status" value="1"/>
</dbReference>
<evidence type="ECO:0000313" key="5">
    <source>
        <dbReference type="EnsemblMetazoa" id="XP_022661715"/>
    </source>
</evidence>
<evidence type="ECO:0000256" key="2">
    <source>
        <dbReference type="ARBA" id="ARBA00023136"/>
    </source>
</evidence>
<dbReference type="Pfam" id="PF16880">
    <property type="entry name" value="EHD_N"/>
    <property type="match status" value="1"/>
</dbReference>
<comment type="subcellular location">
    <subcellularLocation>
        <location evidence="1">Endomembrane system</location>
        <topology evidence="1">Peripheral membrane protein</topology>
    </subcellularLocation>
</comment>
<dbReference type="InterPro" id="IPR031692">
    <property type="entry name" value="EHD_N"/>
</dbReference>
<name>A0A7M7MAE3_VARDE</name>
<dbReference type="Gene3D" id="1.10.268.20">
    <property type="match status" value="1"/>
</dbReference>
<feature type="compositionally biased region" description="Acidic residues" evidence="3">
    <location>
        <begin position="70"/>
        <end position="141"/>
    </location>
</feature>
<sequence>MREVKEEVKQEVKLKESRTKSKQEDKEETASIIGKKEKASSAPVIPPGTLPPSAIPLAKKHAPFQAPVETEPDDTEEETGETVDSGIEDSEEEEEEEDEIEVDDHDSGLEEEGDEVDEATEESGSEEVGEIDADSDADDGDEASKPDDGSAKESDEESSEGEDGDNASDEGIAEDEKSEDDARSDEDTGFESAEATVEDEEESEEASEEGSVEVSEEDNGSEGASPEQEGSAEEVSRDESVSAEADEGSEADEESEEEDEKDSDKESGDEDRGDSKEEEESASADGSDESTEDQEEEMSEDIASEEEESETPDDDDEEVESEEAMTEDESDEESEKAEESEETSDVDEDEKETEEGASTEENEEEDDQLSDEIVEEEEEEEEDDEEEEEEETEEEKSIEAGKKESRDKKKRESPPIVKLSLNGVRKRGHIAEALGFALIGSDADREEEKLIAQILKDIKKIATDSIKPLEKSFRFSDISQRVLGDAEIFNKPMVLFLGPWSSGKSTAINYLLGTDNTRAALKTGPQPTDSFFTVVHYNEDGIVRESGLKMAGDWAFSGVNKFGQAFLSHFRGIGLNHPLLQKVTIVDTLGVIDGRRFKDFSLEDVFQWFIDRADAIYVVFDPSKLEIGSDMKSMLDQLRGREQQTRFLLNKADLIEASEVTRVTGQLLWNVSPLLGSSDAPIIYTVSMINRPYLPGSPAEYLKDQEEELLNHLKEVMDERVENTIMFARRHAVRVRNHAKLVDCYLDAFYKHKGMFGNKKKVAEQIIKDPAKYRIFGTISQSTNISRYDLLEPEDYAAFFKLNPLQDFPRLKELCGYLKGCPIDKLDRVIAYELPQLLTKYLEKSSISHGVQERGTDTTKATLKVPTKSRKSRSK</sequence>
<dbReference type="SUPFAM" id="SSF52540">
    <property type="entry name" value="P-loop containing nucleoside triphosphate hydrolases"/>
    <property type="match status" value="1"/>
</dbReference>
<evidence type="ECO:0000259" key="4">
    <source>
        <dbReference type="PROSITE" id="PS51718"/>
    </source>
</evidence>
<dbReference type="Gene3D" id="3.40.50.300">
    <property type="entry name" value="P-loop containing nucleotide triphosphate hydrolases"/>
    <property type="match status" value="1"/>
</dbReference>
<dbReference type="RefSeq" id="XP_022661716.1">
    <property type="nucleotide sequence ID" value="XM_022805981.1"/>
</dbReference>
<dbReference type="RefSeq" id="XP_022661714.1">
    <property type="nucleotide sequence ID" value="XM_022805979.1"/>
</dbReference>
<evidence type="ECO:0000256" key="3">
    <source>
        <dbReference type="SAM" id="MobiDB-lite"/>
    </source>
</evidence>
<evidence type="ECO:0000313" key="6">
    <source>
        <dbReference type="Proteomes" id="UP000594260"/>
    </source>
</evidence>
<feature type="compositionally biased region" description="Basic and acidic residues" evidence="3">
    <location>
        <begin position="395"/>
        <end position="413"/>
    </location>
</feature>
<dbReference type="EnsemblMetazoa" id="XM_022805980">
    <property type="protein sequence ID" value="XP_022661715"/>
    <property type="gene ID" value="LOC111250594"/>
</dbReference>
<dbReference type="GeneID" id="111250594"/>
<feature type="compositionally biased region" description="Basic and acidic residues" evidence="3">
    <location>
        <begin position="1"/>
        <end position="39"/>
    </location>
</feature>
<dbReference type="RefSeq" id="XP_022661715.1">
    <property type="nucleotide sequence ID" value="XM_022805980.1"/>
</dbReference>
<dbReference type="InterPro" id="IPR027417">
    <property type="entry name" value="P-loop_NTPase"/>
</dbReference>
<dbReference type="GO" id="GO:0012505">
    <property type="term" value="C:endomembrane system"/>
    <property type="evidence" value="ECO:0007669"/>
    <property type="project" value="UniProtKB-SubCell"/>
</dbReference>
<dbReference type="Proteomes" id="UP000594260">
    <property type="component" value="Unplaced"/>
</dbReference>
<dbReference type="GO" id="GO:0005525">
    <property type="term" value="F:GTP binding"/>
    <property type="evidence" value="ECO:0007669"/>
    <property type="project" value="InterPro"/>
</dbReference>
<feature type="region of interest" description="Disordered" evidence="3">
    <location>
        <begin position="852"/>
        <end position="875"/>
    </location>
</feature>
<dbReference type="OrthoDB" id="422720at2759"/>
<dbReference type="RefSeq" id="XP_022661717.1">
    <property type="nucleotide sequence ID" value="XM_022805982.1"/>
</dbReference>
<dbReference type="EnsemblMetazoa" id="XM_022805981">
    <property type="protein sequence ID" value="XP_022661716"/>
    <property type="gene ID" value="LOC111250594"/>
</dbReference>
<dbReference type="InterPro" id="IPR030381">
    <property type="entry name" value="G_DYNAMIN_dom"/>
</dbReference>
<dbReference type="InterPro" id="IPR051943">
    <property type="entry name" value="TRAFAC_Dynamin-like_GTPase"/>
</dbReference>
<dbReference type="Pfam" id="PF00350">
    <property type="entry name" value="Dynamin_N"/>
    <property type="match status" value="1"/>
</dbReference>
<accession>A0A7M7MAE3</accession>
<dbReference type="EnsemblMetazoa" id="XM_022805982">
    <property type="protein sequence ID" value="XP_022661717"/>
    <property type="gene ID" value="LOC111250594"/>
</dbReference>
<dbReference type="PANTHER" id="PTHR43681">
    <property type="entry name" value="TRANSMEMBRANE GTPASE FZO"/>
    <property type="match status" value="1"/>
</dbReference>